<protein>
    <recommendedName>
        <fullName evidence="4">Peptidase S1</fullName>
    </recommendedName>
</protein>
<dbReference type="AlphaFoldDB" id="A0A6I3KRT5"/>
<name>A0A6I3KRT5_9NOCA</name>
<dbReference type="EMBL" id="WMBB01000002">
    <property type="protein sequence ID" value="MTE12031.1"/>
    <property type="molecule type" value="Genomic_DNA"/>
</dbReference>
<dbReference type="RefSeq" id="WP_154786536.1">
    <property type="nucleotide sequence ID" value="NZ_WMBB01000002.1"/>
</dbReference>
<accession>A0A6I3KRT5</accession>
<evidence type="ECO:0000256" key="1">
    <source>
        <dbReference type="SAM" id="SignalP"/>
    </source>
</evidence>
<dbReference type="CDD" id="cd21112">
    <property type="entry name" value="alphaLP-like"/>
    <property type="match status" value="1"/>
</dbReference>
<comment type="caution">
    <text evidence="2">The sequence shown here is derived from an EMBL/GenBank/DDBJ whole genome shotgun (WGS) entry which is preliminary data.</text>
</comment>
<proteinExistence type="predicted"/>
<evidence type="ECO:0000313" key="3">
    <source>
        <dbReference type="Proteomes" id="UP000432464"/>
    </source>
</evidence>
<dbReference type="InterPro" id="IPR009003">
    <property type="entry name" value="Peptidase_S1_PA"/>
</dbReference>
<reference evidence="2 3" key="1">
    <citation type="submission" date="2019-11" db="EMBL/GenBank/DDBJ databases">
        <title>Nocardia sp. nov. CT2-14 isolated from soil.</title>
        <authorList>
            <person name="Kanchanasin P."/>
            <person name="Tanasupawat S."/>
            <person name="Yuki M."/>
            <person name="Kudo T."/>
        </authorList>
    </citation>
    <scope>NUCLEOTIDE SEQUENCE [LARGE SCALE GENOMIC DNA]</scope>
    <source>
        <strain evidence="2 3">CT2-14</strain>
    </source>
</reference>
<dbReference type="Gene3D" id="2.40.10.10">
    <property type="entry name" value="Trypsin-like serine proteases"/>
    <property type="match status" value="2"/>
</dbReference>
<feature type="chain" id="PRO_5026271914" description="Peptidase S1" evidence="1">
    <location>
        <begin position="33"/>
        <end position="243"/>
    </location>
</feature>
<dbReference type="Proteomes" id="UP000432464">
    <property type="component" value="Unassembled WGS sequence"/>
</dbReference>
<organism evidence="2 3">
    <name type="scientific">Nocardia aurantiaca</name>
    <dbReference type="NCBI Taxonomy" id="2675850"/>
    <lineage>
        <taxon>Bacteria</taxon>
        <taxon>Bacillati</taxon>
        <taxon>Actinomycetota</taxon>
        <taxon>Actinomycetes</taxon>
        <taxon>Mycobacteriales</taxon>
        <taxon>Nocardiaceae</taxon>
        <taxon>Nocardia</taxon>
    </lineage>
</organism>
<keyword evidence="1" id="KW-0732">Signal</keyword>
<evidence type="ECO:0008006" key="4">
    <source>
        <dbReference type="Google" id="ProtNLM"/>
    </source>
</evidence>
<keyword evidence="3" id="KW-1185">Reference proteome</keyword>
<evidence type="ECO:0000313" key="2">
    <source>
        <dbReference type="EMBL" id="MTE12031.1"/>
    </source>
</evidence>
<feature type="signal peptide" evidence="1">
    <location>
        <begin position="1"/>
        <end position="32"/>
    </location>
</feature>
<dbReference type="InterPro" id="IPR043504">
    <property type="entry name" value="Peptidase_S1_PA_chymotrypsin"/>
</dbReference>
<dbReference type="SUPFAM" id="SSF50494">
    <property type="entry name" value="Trypsin-like serine proteases"/>
    <property type="match status" value="1"/>
</dbReference>
<gene>
    <name evidence="2" type="ORF">GLP40_04405</name>
</gene>
<sequence>MLSAGRARVLHWAAVAATAVSSTLLFAGPADAAAPVVLGGGSGVYVEDLSDSSSVNDCTITAMGYDNKNQLVGLTAGHCGEVGARVAAEYTRSGGIGVIAEKDDEMDWAIIVFNPDRVNPTRRVAQSVINSVGAPPQIGENVCKNGRTTGFTCGPVWETKSTYFRSQVCANHGDSGAPVLRGDQLVGMVVAGTDFNAGPISIELPLCTGGGNLIHEPELATNISTVLADVDRHGGAGAGFHVA</sequence>